<evidence type="ECO:0000256" key="1">
    <source>
        <dbReference type="SAM" id="MobiDB-lite"/>
    </source>
</evidence>
<reference evidence="2 3" key="1">
    <citation type="submission" date="2015-12" db="EMBL/GenBank/DDBJ databases">
        <title>The genome of Folsomia candida.</title>
        <authorList>
            <person name="Faddeeva A."/>
            <person name="Derks M.F."/>
            <person name="Anvar Y."/>
            <person name="Smit S."/>
            <person name="Van Straalen N."/>
            <person name="Roelofs D."/>
        </authorList>
    </citation>
    <scope>NUCLEOTIDE SEQUENCE [LARGE SCALE GENOMIC DNA]</scope>
    <source>
        <strain evidence="2 3">VU population</strain>
        <tissue evidence="2">Whole body</tissue>
    </source>
</reference>
<dbReference type="Proteomes" id="UP000198287">
    <property type="component" value="Unassembled WGS sequence"/>
</dbReference>
<dbReference type="InterPro" id="IPR032675">
    <property type="entry name" value="LRR_dom_sf"/>
</dbReference>
<feature type="compositionally biased region" description="Basic and acidic residues" evidence="1">
    <location>
        <begin position="697"/>
        <end position="718"/>
    </location>
</feature>
<evidence type="ECO:0000313" key="2">
    <source>
        <dbReference type="EMBL" id="OXA51201.1"/>
    </source>
</evidence>
<protein>
    <submittedName>
        <fullName evidence="2">Uncharacterized protein</fullName>
    </submittedName>
</protein>
<evidence type="ECO:0000313" key="3">
    <source>
        <dbReference type="Proteomes" id="UP000198287"/>
    </source>
</evidence>
<feature type="region of interest" description="Disordered" evidence="1">
    <location>
        <begin position="695"/>
        <end position="785"/>
    </location>
</feature>
<feature type="compositionally biased region" description="Low complexity" evidence="1">
    <location>
        <begin position="749"/>
        <end position="769"/>
    </location>
</feature>
<gene>
    <name evidence="2" type="ORF">Fcan01_14244</name>
</gene>
<dbReference type="SUPFAM" id="SSF52047">
    <property type="entry name" value="RNI-like"/>
    <property type="match status" value="1"/>
</dbReference>
<sequence length="899" mass="101231">METYNQSQYNTGYNPYNPYPYHYHQNHHHGHHNLDYVDNSHHAGEGYGHNMYNANFDHFYYHDHDQDLTPPEPMILLPQQFGAEGHHSPEEVQVHSPPPPLAAYEIVLSSPKASILSKILVHFSIQELKEKRHVCKVWEEEICTILRDKLVIHFNNYKGMVSYGKCMERNPSFCSVFSFGAIISLDGSYIQYWMALFGPHIRSLELQSRNLGVKTLSQILQHVQNVERLILQETGDEVEDKEVTTCLNQLAKLKYLKFHANSPSIEKNPAKAKIMKRLCHEILRIAPNLAQVEVNQIKDGNILSRNLEMMSDLSKNADLLNEPAPLEILLWSTLLESQFAQNIAKLELNVKLTSACVQSLTDKKFPLKWIDLKILAQVSNQVLHGFLTSVRETLVNIKIRYCGGPRLPYEADFPLTESFGLVKSVHLERYEGSLWFTEKTPNLIYLSFAKINLNKVVLKDVDCLGEGVHGNLKSFRVHEDFSNNVGPNRQRSIQTVQKLGMQFPSVRRLRLERLVDESLCLIYAQWPNLEELEIVHGLFSDAGTTAMHPNAYKVILREEAYDNFNVDALRQGLFLGSLSKLTRVKIHSPNVTDVTLILGVLPCPNIRSVSVQSFKITDTSLYRLVNKPSILNMSTKNCSQLTPAAMSYAGKAMSLRGGSTSLNKSKISLDVSQTIKFLERNPTCRVLLKRLSISPPKKPDFVEKSSKHDVQNEEEKAKPVALADPSPAKEKAKRGRPRLIPRPSPQEGQTQAPPSAATQAPARAPTLAPAPAPTVRQRRTRSFNKSGQIVQNPTEENVILAAADVQIDHVVVSSVPPMKDDSVTDNKSKKAKLSADDDDIQIVHVVAPAVPPTKQFSVPAATENKSKKAKLVSSRTTRQSRPIRNTGSIFRRFSDFELF</sequence>
<dbReference type="Gene3D" id="3.80.10.10">
    <property type="entry name" value="Ribonuclease Inhibitor"/>
    <property type="match status" value="2"/>
</dbReference>
<comment type="caution">
    <text evidence="2">The sequence shown here is derived from an EMBL/GenBank/DDBJ whole genome shotgun (WGS) entry which is preliminary data.</text>
</comment>
<name>A0A226E2Q3_FOLCA</name>
<dbReference type="AlphaFoldDB" id="A0A226E2Q3"/>
<accession>A0A226E2Q3</accession>
<proteinExistence type="predicted"/>
<keyword evidence="3" id="KW-1185">Reference proteome</keyword>
<organism evidence="2 3">
    <name type="scientific">Folsomia candida</name>
    <name type="common">Springtail</name>
    <dbReference type="NCBI Taxonomy" id="158441"/>
    <lineage>
        <taxon>Eukaryota</taxon>
        <taxon>Metazoa</taxon>
        <taxon>Ecdysozoa</taxon>
        <taxon>Arthropoda</taxon>
        <taxon>Hexapoda</taxon>
        <taxon>Collembola</taxon>
        <taxon>Entomobryomorpha</taxon>
        <taxon>Isotomoidea</taxon>
        <taxon>Isotomidae</taxon>
        <taxon>Proisotominae</taxon>
        <taxon>Folsomia</taxon>
    </lineage>
</organism>
<dbReference type="EMBL" id="LNIX01000008">
    <property type="protein sequence ID" value="OXA51201.1"/>
    <property type="molecule type" value="Genomic_DNA"/>
</dbReference>